<protein>
    <recommendedName>
        <fullName evidence="3">SMI1/KNR4 family protein</fullName>
    </recommendedName>
</protein>
<organism evidence="1 2">
    <name type="scientific">Periweissella cryptocerci</name>
    <dbReference type="NCBI Taxonomy" id="2506420"/>
    <lineage>
        <taxon>Bacteria</taxon>
        <taxon>Bacillati</taxon>
        <taxon>Bacillota</taxon>
        <taxon>Bacilli</taxon>
        <taxon>Lactobacillales</taxon>
        <taxon>Lactobacillaceae</taxon>
        <taxon>Periweissella</taxon>
    </lineage>
</organism>
<accession>A0A4P6YSV0</accession>
<dbReference type="KEGG" id="wei:EQG49_04215"/>
<evidence type="ECO:0000313" key="1">
    <source>
        <dbReference type="EMBL" id="QBO35722.1"/>
    </source>
</evidence>
<reference evidence="2" key="1">
    <citation type="submission" date="2019-03" db="EMBL/GenBank/DDBJ databases">
        <title>Weissella sp. 26KH-42 Genome sequencing.</title>
        <authorList>
            <person name="Heo J."/>
            <person name="Kim S.-J."/>
            <person name="Kim J.-S."/>
            <person name="Hong S.-B."/>
            <person name="Kwon S.-W."/>
        </authorList>
    </citation>
    <scope>NUCLEOTIDE SEQUENCE [LARGE SCALE GENOMIC DNA]</scope>
    <source>
        <strain evidence="2">26KH-42</strain>
    </source>
</reference>
<name>A0A4P6YSV0_9LACO</name>
<dbReference type="OrthoDB" id="1079827at2"/>
<dbReference type="AlphaFoldDB" id="A0A4P6YSV0"/>
<dbReference type="RefSeq" id="WP_133362801.1">
    <property type="nucleotide sequence ID" value="NZ_CP037940.1"/>
</dbReference>
<evidence type="ECO:0008006" key="3">
    <source>
        <dbReference type="Google" id="ProtNLM"/>
    </source>
</evidence>
<dbReference type="Proteomes" id="UP000292886">
    <property type="component" value="Chromosome"/>
</dbReference>
<evidence type="ECO:0000313" key="2">
    <source>
        <dbReference type="Proteomes" id="UP000292886"/>
    </source>
</evidence>
<proteinExistence type="predicted"/>
<dbReference type="EMBL" id="CP037940">
    <property type="protein sequence ID" value="QBO35722.1"/>
    <property type="molecule type" value="Genomic_DNA"/>
</dbReference>
<gene>
    <name evidence="1" type="ORF">EQG49_04215</name>
</gene>
<keyword evidence="2" id="KW-1185">Reference proteome</keyword>
<sequence length="228" mass="26814">MNKYKFLSQYTLSDSKVIRVKKFNDAIIPEYWKRIFEAKTFENKKAILLSEWKQILASELSNTIAYLETYLKGIEFIQVDKEFYMVYTILSYQTEKTLYYVGGNPMSSTLNASSFLLKQWNDLPNPLRAFYEKLHDGFYYYPSRSMGLDETSEVEDFTDFELSEGKLKPFNESETYNFFSTGMGGYVAIDFTNKNKIQTIVWLNGEDVLTTLNFWDAVDEFYIMGFDE</sequence>